<dbReference type="InterPro" id="IPR001296">
    <property type="entry name" value="Glyco_trans_1"/>
</dbReference>
<dbReference type="Pfam" id="PF13439">
    <property type="entry name" value="Glyco_transf_4"/>
    <property type="match status" value="1"/>
</dbReference>
<evidence type="ECO:0000259" key="5">
    <source>
        <dbReference type="Pfam" id="PF13439"/>
    </source>
</evidence>
<dbReference type="SUPFAM" id="SSF53756">
    <property type="entry name" value="UDP-Glycosyltransferase/glycogen phosphorylase"/>
    <property type="match status" value="1"/>
</dbReference>
<dbReference type="STRING" id="630515.SAMN04489812_0684"/>
<evidence type="ECO:0000313" key="7">
    <source>
        <dbReference type="Proteomes" id="UP000199103"/>
    </source>
</evidence>
<proteinExistence type="inferred from homology"/>
<reference evidence="6 7" key="1">
    <citation type="submission" date="2016-10" db="EMBL/GenBank/DDBJ databases">
        <authorList>
            <person name="de Groot N.N."/>
        </authorList>
    </citation>
    <scope>NUCLEOTIDE SEQUENCE [LARGE SCALE GENOMIC DNA]</scope>
    <source>
        <strain evidence="6 7">DSM 21800</strain>
    </source>
</reference>
<dbReference type="EMBL" id="LT629772">
    <property type="protein sequence ID" value="SDS03557.1"/>
    <property type="molecule type" value="Genomic_DNA"/>
</dbReference>
<feature type="domain" description="Glycosyltransferase subfamily 4-like N-terminal" evidence="5">
    <location>
        <begin position="27"/>
        <end position="214"/>
    </location>
</feature>
<keyword evidence="2" id="KW-0328">Glycosyltransferase</keyword>
<name>A0A1H1NX84_9ACTN</name>
<dbReference type="PANTHER" id="PTHR12526:SF640">
    <property type="entry name" value="COLANIC ACID BIOSYNTHESIS GLYCOSYLTRANSFERASE WCAL-RELATED"/>
    <property type="match status" value="1"/>
</dbReference>
<accession>A0A1H1NX84</accession>
<dbReference type="RefSeq" id="WP_197679977.1">
    <property type="nucleotide sequence ID" value="NZ_LT629772.1"/>
</dbReference>
<dbReference type="Pfam" id="PF00534">
    <property type="entry name" value="Glycos_transf_1"/>
    <property type="match status" value="1"/>
</dbReference>
<evidence type="ECO:0000313" key="6">
    <source>
        <dbReference type="EMBL" id="SDS03557.1"/>
    </source>
</evidence>
<dbReference type="PANTHER" id="PTHR12526">
    <property type="entry name" value="GLYCOSYLTRANSFERASE"/>
    <property type="match status" value="1"/>
</dbReference>
<evidence type="ECO:0000256" key="3">
    <source>
        <dbReference type="ARBA" id="ARBA00022679"/>
    </source>
</evidence>
<evidence type="ECO:0000256" key="1">
    <source>
        <dbReference type="ARBA" id="ARBA00009481"/>
    </source>
</evidence>
<feature type="domain" description="Glycosyl transferase family 1" evidence="4">
    <location>
        <begin position="226"/>
        <end position="390"/>
    </location>
</feature>
<dbReference type="GO" id="GO:0016757">
    <property type="term" value="F:glycosyltransferase activity"/>
    <property type="evidence" value="ECO:0007669"/>
    <property type="project" value="UniProtKB-KW"/>
</dbReference>
<keyword evidence="3 6" id="KW-0808">Transferase</keyword>
<comment type="similarity">
    <text evidence="1">Belongs to the glycosyltransferase group 1 family. Glycosyltransferase 4 subfamily.</text>
</comment>
<evidence type="ECO:0000259" key="4">
    <source>
        <dbReference type="Pfam" id="PF00534"/>
    </source>
</evidence>
<sequence length="421" mass="45597">MLPDRMDPRQQPARIGYLMKMFPRFSETFIVTEILALEAQGREVEIFSLRTPTDGRFHPDLARITAPVQYLQPGTVKAEQLWTALAGYRDAVGPLDDDQLRELLRVPPREAAQALDLARAVRSRRITHLHAHFGSVATTVARLAARLSGIGYSFTAHAKDIFHTEVDEADLGQKIAEAQAVITVSDYNLQDLTRRFSPAAGRVRRIYNGIDLQRFRYAAADDGRRPAGPVRIAAVGRLVEKKGFDDLIAAAALLDRRGVDFRLEIAGTGPLSEPLAAMIMGEGLADRVRLLGALPQNEVRRLVSSAAVFAAPCKVGADGNRDGLPTVLLEAMALGTTCVSTPVTGIPEVVDHRRTGLLVPESDPEALAEALTELITDPALAAALADAARARIEADFDAERQASRIAALFDSLHQPAEVTAG</sequence>
<dbReference type="InterPro" id="IPR028098">
    <property type="entry name" value="Glyco_trans_4-like_N"/>
</dbReference>
<protein>
    <submittedName>
        <fullName evidence="6">Glycosyltransferase involved in cell wall bisynthesis</fullName>
    </submittedName>
</protein>
<evidence type="ECO:0000256" key="2">
    <source>
        <dbReference type="ARBA" id="ARBA00022676"/>
    </source>
</evidence>
<gene>
    <name evidence="6" type="ORF">SAMN04489812_0684</name>
</gene>
<keyword evidence="7" id="KW-1185">Reference proteome</keyword>
<dbReference type="Proteomes" id="UP000199103">
    <property type="component" value="Chromosome I"/>
</dbReference>
<dbReference type="Gene3D" id="3.40.50.2000">
    <property type="entry name" value="Glycogen Phosphorylase B"/>
    <property type="match status" value="2"/>
</dbReference>
<organism evidence="6 7">
    <name type="scientific">Microlunatus soli</name>
    <dbReference type="NCBI Taxonomy" id="630515"/>
    <lineage>
        <taxon>Bacteria</taxon>
        <taxon>Bacillati</taxon>
        <taxon>Actinomycetota</taxon>
        <taxon>Actinomycetes</taxon>
        <taxon>Propionibacteriales</taxon>
        <taxon>Propionibacteriaceae</taxon>
        <taxon>Microlunatus</taxon>
    </lineage>
</organism>
<dbReference type="AlphaFoldDB" id="A0A1H1NX84"/>